<sequence>MELNKAYVQEVADAIAAILNIDVTIVDKNLVRIAATGIYKRLIGEQLPKGCSYEYILRSKQPNSIVERSLDHKCSNCSHVNNCFEISNIGYPIISKTEEILGVIGLIAFNKEQKKHIDSNYSNINLFLNKLSSLLAGNLVYETTIKDLFLKNEEIENIINSLNIGIILTNKNLEIQHYNKRFLEITGINKDLINLQSMESIFENFSFDKNTEHLITTLKPSISSSEEQYMIQIKENTINSDLKSYIFQINKYSSEILNAYHILEEKEIVSFDSLTGKNISIINAITLSKQVAKSNIPILISGEMGTGKESFARAIHNYSNCKSNFISADLKTIPENSMEMELYGYDSTRENDTLQNKIGKFELANSGTLFIKEISKLPLHLQPKFLETITSQKYRRLSSDKDLNLNCRIIASSTIALSSLVEKKLFLKELYDTINIVPINLPPLRERIDDIENLSSQMLDKYCALLNKPKMKLNNDLLEIFRNYQWLGNIRELENIIEYLVNISEDKVIGPNLLPNFFDNMSFNDFNESDIVNINFEINNSLKDLTENFEKYVLLKYIEKYGDSTKSKKKISDLLEINLSTLYRKLYRYGIC</sequence>
<dbReference type="InterPro" id="IPR003593">
    <property type="entry name" value="AAA+_ATPase"/>
</dbReference>
<dbReference type="PANTHER" id="PTHR32071:SF57">
    <property type="entry name" value="C4-DICARBOXYLATE TRANSPORT TRANSCRIPTIONAL REGULATORY PROTEIN DCTD"/>
    <property type="match status" value="1"/>
</dbReference>
<dbReference type="GO" id="GO:0006355">
    <property type="term" value="P:regulation of DNA-templated transcription"/>
    <property type="evidence" value="ECO:0007669"/>
    <property type="project" value="InterPro"/>
</dbReference>
<dbReference type="InterPro" id="IPR000014">
    <property type="entry name" value="PAS"/>
</dbReference>
<evidence type="ECO:0000259" key="3">
    <source>
        <dbReference type="PROSITE" id="PS50045"/>
    </source>
</evidence>
<dbReference type="InterPro" id="IPR029016">
    <property type="entry name" value="GAF-like_dom_sf"/>
</dbReference>
<dbReference type="Pfam" id="PF25601">
    <property type="entry name" value="AAA_lid_14"/>
    <property type="match status" value="1"/>
</dbReference>
<dbReference type="SUPFAM" id="SSF55785">
    <property type="entry name" value="PYP-like sensor domain (PAS domain)"/>
    <property type="match status" value="1"/>
</dbReference>
<evidence type="ECO:0000256" key="2">
    <source>
        <dbReference type="ARBA" id="ARBA00022840"/>
    </source>
</evidence>
<dbReference type="Gene3D" id="3.30.450.40">
    <property type="match status" value="1"/>
</dbReference>
<dbReference type="GO" id="GO:0005524">
    <property type="term" value="F:ATP binding"/>
    <property type="evidence" value="ECO:0007669"/>
    <property type="project" value="UniProtKB-KW"/>
</dbReference>
<dbReference type="SMART" id="SM00091">
    <property type="entry name" value="PAS"/>
    <property type="match status" value="1"/>
</dbReference>
<accession>A0A6N3BSA8</accession>
<dbReference type="EMBL" id="CACRUP010000017">
    <property type="protein sequence ID" value="VYU06084.1"/>
    <property type="molecule type" value="Genomic_DNA"/>
</dbReference>
<feature type="domain" description="Sigma-54 factor interaction" evidence="3">
    <location>
        <begin position="274"/>
        <end position="502"/>
    </location>
</feature>
<dbReference type="PROSITE" id="PS50045">
    <property type="entry name" value="SIGMA54_INTERACT_4"/>
    <property type="match status" value="1"/>
</dbReference>
<evidence type="ECO:0000256" key="1">
    <source>
        <dbReference type="ARBA" id="ARBA00022741"/>
    </source>
</evidence>
<reference evidence="4" key="1">
    <citation type="submission" date="2019-11" db="EMBL/GenBank/DDBJ databases">
        <authorList>
            <person name="Feng L."/>
        </authorList>
    </citation>
    <scope>NUCLEOTIDE SEQUENCE</scope>
    <source>
        <strain evidence="4">PgorbachiiLFYP46</strain>
    </source>
</reference>
<dbReference type="RefSeq" id="WP_421949826.1">
    <property type="nucleotide sequence ID" value="NZ_CACRUP010000017.1"/>
</dbReference>
<dbReference type="CDD" id="cd00009">
    <property type="entry name" value="AAA"/>
    <property type="match status" value="1"/>
</dbReference>
<proteinExistence type="predicted"/>
<gene>
    <name evidence="4" type="primary">algB</name>
    <name evidence="4" type="ORF">PGLFYP46_01770</name>
</gene>
<dbReference type="InterPro" id="IPR058031">
    <property type="entry name" value="AAA_lid_NorR"/>
</dbReference>
<organism evidence="4">
    <name type="scientific">Peptoniphilus gorbachii</name>
    <dbReference type="NCBI Taxonomy" id="411567"/>
    <lineage>
        <taxon>Bacteria</taxon>
        <taxon>Bacillati</taxon>
        <taxon>Bacillota</taxon>
        <taxon>Tissierellia</taxon>
        <taxon>Tissierellales</taxon>
        <taxon>Peptoniphilaceae</taxon>
        <taxon>Peptoniphilus</taxon>
    </lineage>
</organism>
<dbReference type="Pfam" id="PF13188">
    <property type="entry name" value="PAS_8"/>
    <property type="match status" value="1"/>
</dbReference>
<dbReference type="Gene3D" id="1.10.8.60">
    <property type="match status" value="1"/>
</dbReference>
<dbReference type="Gene3D" id="1.10.10.60">
    <property type="entry name" value="Homeodomain-like"/>
    <property type="match status" value="1"/>
</dbReference>
<keyword evidence="1" id="KW-0547">Nucleotide-binding</keyword>
<name>A0A6N3BSA8_9FIRM</name>
<dbReference type="PANTHER" id="PTHR32071">
    <property type="entry name" value="TRANSCRIPTIONAL REGULATORY PROTEIN"/>
    <property type="match status" value="1"/>
</dbReference>
<dbReference type="Gene3D" id="3.30.450.20">
    <property type="entry name" value="PAS domain"/>
    <property type="match status" value="1"/>
</dbReference>
<dbReference type="InterPro" id="IPR009057">
    <property type="entry name" value="Homeodomain-like_sf"/>
</dbReference>
<evidence type="ECO:0000313" key="4">
    <source>
        <dbReference type="EMBL" id="VYU06084.1"/>
    </source>
</evidence>
<dbReference type="SUPFAM" id="SSF52540">
    <property type="entry name" value="P-loop containing nucleoside triphosphate hydrolases"/>
    <property type="match status" value="1"/>
</dbReference>
<dbReference type="Pfam" id="PF00158">
    <property type="entry name" value="Sigma54_activat"/>
    <property type="match status" value="1"/>
</dbReference>
<dbReference type="AlphaFoldDB" id="A0A6N3BSA8"/>
<keyword evidence="2" id="KW-0067">ATP-binding</keyword>
<dbReference type="InterPro" id="IPR027417">
    <property type="entry name" value="P-loop_NTPase"/>
</dbReference>
<dbReference type="SUPFAM" id="SSF46689">
    <property type="entry name" value="Homeodomain-like"/>
    <property type="match status" value="1"/>
</dbReference>
<dbReference type="Gene3D" id="3.40.50.300">
    <property type="entry name" value="P-loop containing nucleotide triphosphate hydrolases"/>
    <property type="match status" value="1"/>
</dbReference>
<dbReference type="InterPro" id="IPR002078">
    <property type="entry name" value="Sigma_54_int"/>
</dbReference>
<dbReference type="SMART" id="SM00382">
    <property type="entry name" value="AAA"/>
    <property type="match status" value="1"/>
</dbReference>
<dbReference type="InterPro" id="IPR035965">
    <property type="entry name" value="PAS-like_dom_sf"/>
</dbReference>
<protein>
    <submittedName>
        <fullName evidence="4">Alginate biosynthesis transcriptional regulatory protein AlgB</fullName>
    </submittedName>
</protein>